<protein>
    <recommendedName>
        <fullName evidence="2">DegT/DnrJ/EryC1/StrS family aminotransferase</fullName>
    </recommendedName>
</protein>
<dbReference type="AlphaFoldDB" id="A0A383DZI5"/>
<accession>A0A383DZI5</accession>
<evidence type="ECO:0008006" key="2">
    <source>
        <dbReference type="Google" id="ProtNLM"/>
    </source>
</evidence>
<dbReference type="GO" id="GO:0030170">
    <property type="term" value="F:pyridoxal phosphate binding"/>
    <property type="evidence" value="ECO:0007669"/>
    <property type="project" value="TreeGrafter"/>
</dbReference>
<dbReference type="GO" id="GO:0000271">
    <property type="term" value="P:polysaccharide biosynthetic process"/>
    <property type="evidence" value="ECO:0007669"/>
    <property type="project" value="TreeGrafter"/>
</dbReference>
<gene>
    <name evidence="1" type="ORF">METZ01_LOCUS502487</name>
</gene>
<reference evidence="1" key="1">
    <citation type="submission" date="2018-05" db="EMBL/GenBank/DDBJ databases">
        <authorList>
            <person name="Lanie J.A."/>
            <person name="Ng W.-L."/>
            <person name="Kazmierczak K.M."/>
            <person name="Andrzejewski T.M."/>
            <person name="Davidsen T.M."/>
            <person name="Wayne K.J."/>
            <person name="Tettelin H."/>
            <person name="Glass J.I."/>
            <person name="Rusch D."/>
            <person name="Podicherti R."/>
            <person name="Tsui H.-C.T."/>
            <person name="Winkler M.E."/>
        </authorList>
    </citation>
    <scope>NUCLEOTIDE SEQUENCE</scope>
</reference>
<dbReference type="Gene3D" id="3.40.640.10">
    <property type="entry name" value="Type I PLP-dependent aspartate aminotransferase-like (Major domain)"/>
    <property type="match status" value="1"/>
</dbReference>
<proteinExistence type="predicted"/>
<dbReference type="InterPro" id="IPR000653">
    <property type="entry name" value="DegT/StrS_aminotransferase"/>
</dbReference>
<dbReference type="Pfam" id="PF01041">
    <property type="entry name" value="DegT_DnrJ_EryC1"/>
    <property type="match status" value="1"/>
</dbReference>
<dbReference type="PANTHER" id="PTHR30244:SF34">
    <property type="entry name" value="DTDP-4-AMINO-4,6-DIDEOXYGALACTOSE TRANSAMINASE"/>
    <property type="match status" value="1"/>
</dbReference>
<evidence type="ECO:0000313" key="1">
    <source>
        <dbReference type="EMBL" id="SVE49633.1"/>
    </source>
</evidence>
<dbReference type="InterPro" id="IPR015421">
    <property type="entry name" value="PyrdxlP-dep_Trfase_major"/>
</dbReference>
<dbReference type="InterPro" id="IPR015424">
    <property type="entry name" value="PyrdxlP-dep_Trfase"/>
</dbReference>
<dbReference type="SUPFAM" id="SSF53383">
    <property type="entry name" value="PLP-dependent transferases"/>
    <property type="match status" value="1"/>
</dbReference>
<feature type="non-terminal residue" evidence="1">
    <location>
        <position position="205"/>
    </location>
</feature>
<dbReference type="EMBL" id="UINC01221337">
    <property type="protein sequence ID" value="SVE49633.1"/>
    <property type="molecule type" value="Genomic_DNA"/>
</dbReference>
<name>A0A383DZI5_9ZZZZ</name>
<dbReference type="PANTHER" id="PTHR30244">
    <property type="entry name" value="TRANSAMINASE"/>
    <property type="match status" value="1"/>
</dbReference>
<organism evidence="1">
    <name type="scientific">marine metagenome</name>
    <dbReference type="NCBI Taxonomy" id="408172"/>
    <lineage>
        <taxon>unclassified sequences</taxon>
        <taxon>metagenomes</taxon>
        <taxon>ecological metagenomes</taxon>
    </lineage>
</organism>
<dbReference type="GO" id="GO:0008483">
    <property type="term" value="F:transaminase activity"/>
    <property type="evidence" value="ECO:0007669"/>
    <property type="project" value="TreeGrafter"/>
</dbReference>
<sequence length="205" mass="22813">MKPLQMAGPWITDLEKKTVADMMENGWDNYDYVEKFEPAFAKWHDRKDCLMTPCCTHAIHLLLLALDIKEGDEVIVPECTWTATAAPVTYQKATPVFADIDPDNWCLDPTSLRGKITEKTKAIIVVDLYGNMPDMDALEAISKEYDIPLVEDAAEALGSTYKGVRAGKFGLGGVHSFHRTKTIATGEGGVLLLDDDELFERAKFL</sequence>